<feature type="transmembrane region" description="Helical" evidence="4">
    <location>
        <begin position="249"/>
        <end position="270"/>
    </location>
</feature>
<comment type="caution">
    <text evidence="6">The sequence shown here is derived from an EMBL/GenBank/DDBJ whole genome shotgun (WGS) entry which is preliminary data.</text>
</comment>
<evidence type="ECO:0000256" key="4">
    <source>
        <dbReference type="SAM" id="Phobius"/>
    </source>
</evidence>
<dbReference type="InterPro" id="IPR050327">
    <property type="entry name" value="Proton-linked_MCT"/>
</dbReference>
<keyword evidence="3 4" id="KW-0472">Membrane</keyword>
<keyword evidence="7" id="KW-1185">Reference proteome</keyword>
<evidence type="ECO:0000313" key="7">
    <source>
        <dbReference type="Proteomes" id="UP000681075"/>
    </source>
</evidence>
<dbReference type="EMBL" id="BOPV01000001">
    <property type="protein sequence ID" value="GIL40976.1"/>
    <property type="molecule type" value="Genomic_DNA"/>
</dbReference>
<dbReference type="InterPro" id="IPR036259">
    <property type="entry name" value="MFS_trans_sf"/>
</dbReference>
<dbReference type="AlphaFoldDB" id="A0A8S8XI86"/>
<organism evidence="6 7">
    <name type="scientific">Roseiterribacter gracilis</name>
    <dbReference type="NCBI Taxonomy" id="2812848"/>
    <lineage>
        <taxon>Bacteria</taxon>
        <taxon>Pseudomonadati</taxon>
        <taxon>Pseudomonadota</taxon>
        <taxon>Alphaproteobacteria</taxon>
        <taxon>Rhodospirillales</taxon>
        <taxon>Roseiterribacteraceae</taxon>
        <taxon>Roseiterribacter</taxon>
    </lineage>
</organism>
<evidence type="ECO:0000313" key="6">
    <source>
        <dbReference type="EMBL" id="GIL40976.1"/>
    </source>
</evidence>
<dbReference type="PANTHER" id="PTHR11360:SF290">
    <property type="entry name" value="MONOCARBOXYLATE MFS PERMEASE"/>
    <property type="match status" value="1"/>
</dbReference>
<dbReference type="SUPFAM" id="SSF103473">
    <property type="entry name" value="MFS general substrate transporter"/>
    <property type="match status" value="1"/>
</dbReference>
<feature type="transmembrane region" description="Helical" evidence="4">
    <location>
        <begin position="94"/>
        <end position="113"/>
    </location>
</feature>
<feature type="domain" description="Major facilitator superfamily (MFS) profile" evidence="5">
    <location>
        <begin position="1"/>
        <end position="275"/>
    </location>
</feature>
<protein>
    <recommendedName>
        <fullName evidence="5">Major facilitator superfamily (MFS) profile domain-containing protein</fullName>
    </recommendedName>
</protein>
<dbReference type="PANTHER" id="PTHR11360">
    <property type="entry name" value="MONOCARBOXYLATE TRANSPORTER"/>
    <property type="match status" value="1"/>
</dbReference>
<evidence type="ECO:0000256" key="1">
    <source>
        <dbReference type="ARBA" id="ARBA00022692"/>
    </source>
</evidence>
<keyword evidence="1 4" id="KW-0812">Transmembrane</keyword>
<dbReference type="CDD" id="cd17355">
    <property type="entry name" value="MFS_YcxA_like"/>
    <property type="match status" value="1"/>
</dbReference>
<dbReference type="GO" id="GO:0022857">
    <property type="term" value="F:transmembrane transporter activity"/>
    <property type="evidence" value="ECO:0007669"/>
    <property type="project" value="InterPro"/>
</dbReference>
<dbReference type="Proteomes" id="UP000681075">
    <property type="component" value="Unassembled WGS sequence"/>
</dbReference>
<gene>
    <name evidence="6" type="ORF">TMPK1_32130</name>
</gene>
<keyword evidence="2 4" id="KW-1133">Transmembrane helix</keyword>
<feature type="transmembrane region" description="Helical" evidence="4">
    <location>
        <begin position="125"/>
        <end position="148"/>
    </location>
</feature>
<feature type="transmembrane region" description="Helical" evidence="4">
    <location>
        <begin position="217"/>
        <end position="237"/>
    </location>
</feature>
<evidence type="ECO:0000259" key="5">
    <source>
        <dbReference type="PROSITE" id="PS50850"/>
    </source>
</evidence>
<evidence type="ECO:0000256" key="2">
    <source>
        <dbReference type="ARBA" id="ARBA00022989"/>
    </source>
</evidence>
<dbReference type="InterPro" id="IPR011701">
    <property type="entry name" value="MFS"/>
</dbReference>
<feature type="transmembrane region" description="Helical" evidence="4">
    <location>
        <begin position="184"/>
        <end position="205"/>
    </location>
</feature>
<proteinExistence type="predicted"/>
<feature type="transmembrane region" description="Helical" evidence="4">
    <location>
        <begin position="160"/>
        <end position="178"/>
    </location>
</feature>
<dbReference type="Gene3D" id="1.20.1250.20">
    <property type="entry name" value="MFS general substrate transporter like domains"/>
    <property type="match status" value="1"/>
</dbReference>
<accession>A0A8S8XI86</accession>
<name>A0A8S8XI86_9PROT</name>
<reference evidence="6" key="1">
    <citation type="submission" date="2021-02" db="EMBL/GenBank/DDBJ databases">
        <title>Genome sequence of Rhodospirillales sp. strain TMPK1 isolated from soil.</title>
        <authorList>
            <person name="Nakai R."/>
            <person name="Kusada H."/>
            <person name="Tamaki H."/>
        </authorList>
    </citation>
    <scope>NUCLEOTIDE SEQUENCE</scope>
    <source>
        <strain evidence="6">TMPK1</strain>
    </source>
</reference>
<dbReference type="PROSITE" id="PS50850">
    <property type="entry name" value="MFS"/>
    <property type="match status" value="1"/>
</dbReference>
<evidence type="ECO:0000256" key="3">
    <source>
        <dbReference type="ARBA" id="ARBA00023136"/>
    </source>
</evidence>
<sequence length="276" mass="29811">MLTASSATGQLVFLPLLASLTERYGWRSALLFVVAMIALAAIAVMALMRDRPFDLGLAPLGETTPVAPPPVDRSFSALFATPLRVLRDAAGTRVFWILGATFFICGASTNGLVQTHFVALCGDYGLAAVTAASMLALMGLFDFAGTVGSGWLSDRFDNRWLLFWYYGLRGLSLLFLPFTDFSLYGLSIFAMFYGLDWIATVPPTVRLTADKFGRERAGMVFGWIFTFHQIGAAFAAFGGGFSRSNFATYLPAFIVAGALCLVASLLVMTLRKPQAA</sequence>
<feature type="transmembrane region" description="Helical" evidence="4">
    <location>
        <begin position="28"/>
        <end position="48"/>
    </location>
</feature>
<dbReference type="InterPro" id="IPR020846">
    <property type="entry name" value="MFS_dom"/>
</dbReference>
<dbReference type="Pfam" id="PF07690">
    <property type="entry name" value="MFS_1"/>
    <property type="match status" value="1"/>
</dbReference>